<dbReference type="InterPro" id="IPR009057">
    <property type="entry name" value="Homeodomain-like_sf"/>
</dbReference>
<dbReference type="SUPFAM" id="SSF46689">
    <property type="entry name" value="Homeodomain-like"/>
    <property type="match status" value="1"/>
</dbReference>
<dbReference type="InterPro" id="IPR052344">
    <property type="entry name" value="Transposase-related"/>
</dbReference>
<dbReference type="Pfam" id="PF03050">
    <property type="entry name" value="DDE_Tnp_IS66"/>
    <property type="match status" value="1"/>
</dbReference>
<gene>
    <name evidence="4" type="ORF">17-2_00075</name>
</gene>
<dbReference type="NCBIfam" id="NF047595">
    <property type="entry name" value="IS66_ISRel24_TnpA"/>
    <property type="match status" value="1"/>
</dbReference>
<reference evidence="4" key="1">
    <citation type="submission" date="2016-10" db="EMBL/GenBank/DDBJ databases">
        <authorList>
            <person name="Sun J."/>
        </authorList>
    </citation>
    <scope>NUCLEOTIDE SEQUENCE</scope>
    <source>
        <strain evidence="4">GD17</strain>
        <plasmid evidence="4">pGD17-2</plasmid>
    </source>
</reference>
<dbReference type="EMBL" id="KY075650">
    <property type="protein sequence ID" value="AQZ20025.1"/>
    <property type="molecule type" value="Genomic_DNA"/>
</dbReference>
<dbReference type="PANTHER" id="PTHR33678">
    <property type="entry name" value="BLL1576 PROTEIN"/>
    <property type="match status" value="1"/>
</dbReference>
<dbReference type="GO" id="GO:0006313">
    <property type="term" value="P:DNA transposition"/>
    <property type="evidence" value="ECO:0007669"/>
    <property type="project" value="InterPro"/>
</dbReference>
<keyword evidence="4" id="KW-0614">Plasmid</keyword>
<dbReference type="NCBIfam" id="NF033517">
    <property type="entry name" value="transpos_IS66"/>
    <property type="match status" value="1"/>
</dbReference>
<feature type="domain" description="Transposase IS66 C-terminal" evidence="3">
    <location>
        <begin position="345"/>
        <end position="382"/>
    </location>
</feature>
<feature type="domain" description="Transposase IS66 central" evidence="2">
    <location>
        <begin position="112"/>
        <end position="338"/>
    </location>
</feature>
<name>A0A1U9XEU7_ECOLX</name>
<dbReference type="GO" id="GO:0004803">
    <property type="term" value="F:transposase activity"/>
    <property type="evidence" value="ECO:0007669"/>
    <property type="project" value="InterPro"/>
</dbReference>
<evidence type="ECO:0000259" key="2">
    <source>
        <dbReference type="Pfam" id="PF03050"/>
    </source>
</evidence>
<accession>A0A1U9XEU7</accession>
<protein>
    <submittedName>
        <fullName evidence="4">Transposase IS66 family protein</fullName>
    </submittedName>
</protein>
<geneLocation type="plasmid" evidence="4">
    <name>pGD17-2</name>
</geneLocation>
<comment type="similarity">
    <text evidence="1">Belongs to the transposase 8 family.</text>
</comment>
<proteinExistence type="inferred from homology"/>
<organism evidence="4">
    <name type="scientific">Escherichia coli</name>
    <dbReference type="NCBI Taxonomy" id="562"/>
    <lineage>
        <taxon>Bacteria</taxon>
        <taxon>Pseudomonadati</taxon>
        <taxon>Pseudomonadota</taxon>
        <taxon>Gammaproteobacteria</taxon>
        <taxon>Enterobacterales</taxon>
        <taxon>Enterobacteriaceae</taxon>
        <taxon>Escherichia</taxon>
    </lineage>
</organism>
<dbReference type="PANTHER" id="PTHR33678:SF1">
    <property type="entry name" value="BLL1576 PROTEIN"/>
    <property type="match status" value="1"/>
</dbReference>
<dbReference type="AlphaFoldDB" id="A0A1U9XEU7"/>
<dbReference type="Pfam" id="PF13817">
    <property type="entry name" value="DDE_Tnp_IS66_C"/>
    <property type="match status" value="1"/>
</dbReference>
<evidence type="ECO:0000256" key="1">
    <source>
        <dbReference type="ARBA" id="ARBA00009964"/>
    </source>
</evidence>
<dbReference type="InterPro" id="IPR004291">
    <property type="entry name" value="Transposase_IS66_central"/>
</dbReference>
<dbReference type="InterPro" id="IPR002514">
    <property type="entry name" value="Transposase_8"/>
</dbReference>
<dbReference type="GO" id="GO:0003677">
    <property type="term" value="F:DNA binding"/>
    <property type="evidence" value="ECO:0007669"/>
    <property type="project" value="InterPro"/>
</dbReference>
<evidence type="ECO:0000313" key="4">
    <source>
        <dbReference type="EMBL" id="AQZ20025.1"/>
    </source>
</evidence>
<sequence length="389" mass="43469">MSDMQKNVTPGRRKGCPNYPPEFKQLLVAASCEPGISISKLALENGINANLLFKWRQQWREGKLLLPSSESPQLLPVTLDAAAEQPESLAEDPETLSISCEVTFRHGTLRFNGYVMTDGKLHADDTPVQVLLPGNKKTKTGRLWAYVRDDRNAGSALAPAVWFAYSPDRKGIHPQTHLACFSGVLQADAYAGFNELYRNGGITEAACWAHARRKIHDVHVRIPSALTEEALEQIGQLYAIEADIRGMPAEQRLAERQRKTKPLLKSLESWLREKMKTLSRHSELAKAFAYALNQWPALTYYANDGWVEIDNNIAENALRAVSLGRKNFLFFGSDHGGERGALLYSLIGTCKLNDVDPESYLRHVLGVIADWPVNRVSELLPWRIALPAE</sequence>
<evidence type="ECO:0000259" key="3">
    <source>
        <dbReference type="Pfam" id="PF13817"/>
    </source>
</evidence>
<dbReference type="Pfam" id="PF01527">
    <property type="entry name" value="HTH_Tnp_1"/>
    <property type="match status" value="1"/>
</dbReference>
<dbReference type="InterPro" id="IPR039552">
    <property type="entry name" value="IS66_C"/>
</dbReference>